<dbReference type="PANTHER" id="PTHR42905">
    <property type="entry name" value="PHOSPHOENOLPYRUVATE CARBOXYLASE"/>
    <property type="match status" value="1"/>
</dbReference>
<dbReference type="RefSeq" id="WP_052650101.1">
    <property type="nucleotide sequence ID" value="NZ_CCXS01000001.1"/>
</dbReference>
<dbReference type="SUPFAM" id="SSF51621">
    <property type="entry name" value="Phosphoenolpyruvate/pyruvate domain"/>
    <property type="match status" value="1"/>
</dbReference>
<keyword evidence="1" id="KW-0456">Lyase</keyword>
<dbReference type="InterPro" id="IPR040442">
    <property type="entry name" value="Pyrv_kinase-like_dom_sf"/>
</dbReference>
<keyword evidence="2" id="KW-1185">Reference proteome</keyword>
<proteinExistence type="predicted"/>
<evidence type="ECO:0000313" key="2">
    <source>
        <dbReference type="Proteomes" id="UP000043699"/>
    </source>
</evidence>
<dbReference type="CDD" id="cd00377">
    <property type="entry name" value="ICL_PEPM"/>
    <property type="match status" value="1"/>
</dbReference>
<dbReference type="GO" id="GO:0016829">
    <property type="term" value="F:lyase activity"/>
    <property type="evidence" value="ECO:0007669"/>
    <property type="project" value="UniProtKB-KW"/>
</dbReference>
<reference evidence="1 2" key="1">
    <citation type="submission" date="2014-09" db="EMBL/GenBank/DDBJ databases">
        <authorList>
            <person name="Urmite Genomes Urmite Genomes"/>
        </authorList>
    </citation>
    <scope>NUCLEOTIDE SEQUENCE [LARGE SCALE GENOMIC DNA]</scope>
    <source>
        <strain evidence="1 2">ES2</strain>
    </source>
</reference>
<sequence>MNKINAFHELHQEGELLFLGNAWNAASARALEAAGFQAIGTTSWGIADSFRLPDGEKMAFNMHLKIIQEIVESVEIPVSADIESGYAEDNETIVQHVLQVAKIGAAGINIEDSMKNGDGLRDRAEHAECLSAIRSALDASGYERFFINARSDIYLQETPSQEEAVKRAKAYEQAGASGIFLPGLTEENAVRELVDVLEVSLNLLSLPGLTNVEKLKSWGVRRFSIGNALSDKIFAIMREEAKQMVNSGETSRLYAR</sequence>
<dbReference type="Pfam" id="PF13714">
    <property type="entry name" value="PEP_mutase"/>
    <property type="match status" value="1"/>
</dbReference>
<dbReference type="STRING" id="1499687.BN1080_00446"/>
<evidence type="ECO:0000313" key="1">
    <source>
        <dbReference type="EMBL" id="CEG21535.1"/>
    </source>
</evidence>
<accession>A0A098EIB0</accession>
<dbReference type="InterPro" id="IPR039556">
    <property type="entry name" value="ICL/PEPM"/>
</dbReference>
<dbReference type="Proteomes" id="UP000043699">
    <property type="component" value="Unassembled WGS sequence"/>
</dbReference>
<protein>
    <submittedName>
        <fullName evidence="1">Methylisocitrate lyase</fullName>
    </submittedName>
</protein>
<dbReference type="PANTHER" id="PTHR42905:SF16">
    <property type="entry name" value="CARBOXYPHOSPHONOENOLPYRUVATE PHOSPHONOMUTASE-LIKE PROTEIN (AFU_ORTHOLOGUE AFUA_5G07230)"/>
    <property type="match status" value="1"/>
</dbReference>
<organism evidence="1 2">
    <name type="scientific">Planococcus massiliensis</name>
    <dbReference type="NCBI Taxonomy" id="1499687"/>
    <lineage>
        <taxon>Bacteria</taxon>
        <taxon>Bacillati</taxon>
        <taxon>Bacillota</taxon>
        <taxon>Bacilli</taxon>
        <taxon>Bacillales</taxon>
        <taxon>Caryophanaceae</taxon>
        <taxon>Planococcus</taxon>
    </lineage>
</organism>
<dbReference type="EMBL" id="CCXS01000001">
    <property type="protein sequence ID" value="CEG21535.1"/>
    <property type="molecule type" value="Genomic_DNA"/>
</dbReference>
<dbReference type="OrthoDB" id="8629576at2"/>
<dbReference type="AlphaFoldDB" id="A0A098EIB0"/>
<dbReference type="InterPro" id="IPR015813">
    <property type="entry name" value="Pyrv/PenolPyrv_kinase-like_dom"/>
</dbReference>
<dbReference type="Gene3D" id="3.20.20.60">
    <property type="entry name" value="Phosphoenolpyruvate-binding domains"/>
    <property type="match status" value="1"/>
</dbReference>
<name>A0A098EIB0_9BACL</name>
<gene>
    <name evidence="1" type="primary">prpB</name>
    <name evidence="1" type="ORF">BN1080_00446</name>
</gene>